<keyword evidence="4 8" id="KW-0812">Transmembrane</keyword>
<dbReference type="PANTHER" id="PTHR22926:SF3">
    <property type="entry name" value="UNDECAPRENYL-PHOSPHATE ALPHA-N-ACETYLGLUCOSAMINYL 1-PHOSPHATE TRANSFERASE"/>
    <property type="match status" value="1"/>
</dbReference>
<organism evidence="9 10">
    <name type="scientific">Marilutibacter alkalisoli</name>
    <dbReference type="NCBI Taxonomy" id="2591633"/>
    <lineage>
        <taxon>Bacteria</taxon>
        <taxon>Pseudomonadati</taxon>
        <taxon>Pseudomonadota</taxon>
        <taxon>Gammaproteobacteria</taxon>
        <taxon>Lysobacterales</taxon>
        <taxon>Lysobacteraceae</taxon>
        <taxon>Marilutibacter</taxon>
    </lineage>
</organism>
<keyword evidence="6 8" id="KW-0472">Membrane</keyword>
<evidence type="ECO:0000256" key="4">
    <source>
        <dbReference type="ARBA" id="ARBA00022692"/>
    </source>
</evidence>
<gene>
    <name evidence="9" type="ORF">FKV23_08275</name>
</gene>
<dbReference type="KEGG" id="lyj:FKV23_08275"/>
<feature type="transmembrane region" description="Helical" evidence="8">
    <location>
        <begin position="230"/>
        <end position="249"/>
    </location>
</feature>
<evidence type="ECO:0000313" key="9">
    <source>
        <dbReference type="EMBL" id="QDH70090.1"/>
    </source>
</evidence>
<dbReference type="InterPro" id="IPR000715">
    <property type="entry name" value="Glycosyl_transferase_4"/>
</dbReference>
<dbReference type="GO" id="GO:0044038">
    <property type="term" value="P:cell wall macromolecule biosynthetic process"/>
    <property type="evidence" value="ECO:0007669"/>
    <property type="project" value="TreeGrafter"/>
</dbReference>
<keyword evidence="10" id="KW-1185">Reference proteome</keyword>
<protein>
    <submittedName>
        <fullName evidence="9">Lipopolysaccharide biosynthesis protein</fullName>
    </submittedName>
</protein>
<evidence type="ECO:0000256" key="7">
    <source>
        <dbReference type="PIRSR" id="PIRSR600715-1"/>
    </source>
</evidence>
<feature type="transmembrane region" description="Helical" evidence="8">
    <location>
        <begin position="281"/>
        <end position="298"/>
    </location>
</feature>
<dbReference type="GO" id="GO:0046872">
    <property type="term" value="F:metal ion binding"/>
    <property type="evidence" value="ECO:0007669"/>
    <property type="project" value="UniProtKB-KW"/>
</dbReference>
<evidence type="ECO:0000256" key="3">
    <source>
        <dbReference type="ARBA" id="ARBA00022679"/>
    </source>
</evidence>
<feature type="transmembrane region" description="Helical" evidence="8">
    <location>
        <begin position="45"/>
        <end position="63"/>
    </location>
</feature>
<feature type="transmembrane region" description="Helical" evidence="8">
    <location>
        <begin position="304"/>
        <end position="323"/>
    </location>
</feature>
<dbReference type="Pfam" id="PF00953">
    <property type="entry name" value="Glycos_transf_4"/>
    <property type="match status" value="1"/>
</dbReference>
<keyword evidence="7" id="KW-0479">Metal-binding</keyword>
<evidence type="ECO:0000256" key="6">
    <source>
        <dbReference type="ARBA" id="ARBA00023136"/>
    </source>
</evidence>
<dbReference type="Proteomes" id="UP000317199">
    <property type="component" value="Chromosome"/>
</dbReference>
<dbReference type="GO" id="GO:0009103">
    <property type="term" value="P:lipopolysaccharide biosynthetic process"/>
    <property type="evidence" value="ECO:0007669"/>
    <property type="project" value="TreeGrafter"/>
</dbReference>
<dbReference type="GO" id="GO:0071555">
    <property type="term" value="P:cell wall organization"/>
    <property type="evidence" value="ECO:0007669"/>
    <property type="project" value="TreeGrafter"/>
</dbReference>
<evidence type="ECO:0000256" key="2">
    <source>
        <dbReference type="ARBA" id="ARBA00022475"/>
    </source>
</evidence>
<feature type="transmembrane region" description="Helical" evidence="8">
    <location>
        <begin position="75"/>
        <end position="93"/>
    </location>
</feature>
<proteinExistence type="predicted"/>
<dbReference type="OrthoDB" id="9783652at2"/>
<keyword evidence="2" id="KW-1003">Cell membrane</keyword>
<comment type="subcellular location">
    <subcellularLocation>
        <location evidence="1">Cell membrane</location>
        <topology evidence="1">Multi-pass membrane protein</topology>
    </subcellularLocation>
</comment>
<accession>A0A514BRV4</accession>
<dbReference type="PANTHER" id="PTHR22926">
    <property type="entry name" value="PHOSPHO-N-ACETYLMURAMOYL-PENTAPEPTIDE-TRANSFERASE"/>
    <property type="match status" value="1"/>
</dbReference>
<sequence>MASWGVLFFLIGLAGTWLARRYAVARSLLDEPGERRSHQVATPRGGGAAIVVAMLIAWGMLLAGWGSPLEAGEGALLSVFASGLLLVAAVGWIDDHRPLSPALRLLVHILASTMFAAALHVMGAGGWLVVIGFIAPLVLTNIWNFMDGINGLAASQALLLAAVLMLWLDGAWSFVALALMAAVAGFFPFNFPNARIFMGDVGSGAIGYAIGALCAVLMLQRPLAPDRPDATLILLPLAPFLVDAGLTLFRRVLRGERWWTAHVQHAYQACARRLGHAPVTLGYACVTVAGAVLAWCALGRSPSFIASSILAWYMSAAILWVWLQRNMRETQGAPGNGADPSNKENG</sequence>
<evidence type="ECO:0000256" key="1">
    <source>
        <dbReference type="ARBA" id="ARBA00004651"/>
    </source>
</evidence>
<dbReference type="RefSeq" id="WP_141623427.1">
    <property type="nucleotide sequence ID" value="NZ_CP041242.1"/>
</dbReference>
<feature type="transmembrane region" description="Helical" evidence="8">
    <location>
        <begin position="174"/>
        <end position="193"/>
    </location>
</feature>
<keyword evidence="7" id="KW-0460">Magnesium</keyword>
<feature type="binding site" evidence="7">
    <location>
        <position position="144"/>
    </location>
    <ligand>
        <name>Mg(2+)</name>
        <dbReference type="ChEBI" id="CHEBI:18420"/>
    </ligand>
</feature>
<dbReference type="AlphaFoldDB" id="A0A514BRV4"/>
<feature type="transmembrane region" description="Helical" evidence="8">
    <location>
        <begin position="205"/>
        <end position="224"/>
    </location>
</feature>
<evidence type="ECO:0000256" key="8">
    <source>
        <dbReference type="SAM" id="Phobius"/>
    </source>
</evidence>
<dbReference type="GO" id="GO:0005886">
    <property type="term" value="C:plasma membrane"/>
    <property type="evidence" value="ECO:0007669"/>
    <property type="project" value="UniProtKB-SubCell"/>
</dbReference>
<feature type="transmembrane region" description="Helical" evidence="8">
    <location>
        <begin position="105"/>
        <end position="137"/>
    </location>
</feature>
<feature type="transmembrane region" description="Helical" evidence="8">
    <location>
        <begin position="149"/>
        <end position="168"/>
    </location>
</feature>
<name>A0A514BRV4_9GAMM</name>
<comment type="cofactor">
    <cofactor evidence="7">
        <name>Mg(2+)</name>
        <dbReference type="ChEBI" id="CHEBI:18420"/>
    </cofactor>
</comment>
<evidence type="ECO:0000256" key="5">
    <source>
        <dbReference type="ARBA" id="ARBA00022989"/>
    </source>
</evidence>
<keyword evidence="5 8" id="KW-1133">Transmembrane helix</keyword>
<feature type="binding site" evidence="7">
    <location>
        <position position="200"/>
    </location>
    <ligand>
        <name>Mg(2+)</name>
        <dbReference type="ChEBI" id="CHEBI:18420"/>
    </ligand>
</feature>
<keyword evidence="3" id="KW-0808">Transferase</keyword>
<reference evidence="9 10" key="1">
    <citation type="submission" date="2019-06" db="EMBL/GenBank/DDBJ databases">
        <title>Lysobacter alkalisoli sp. nov. isolated from saline-alkali soil.</title>
        <authorList>
            <person name="Sun J.-Q."/>
            <person name="Xu L."/>
        </authorList>
    </citation>
    <scope>NUCLEOTIDE SEQUENCE [LARGE SCALE GENOMIC DNA]</scope>
    <source>
        <strain evidence="9 10">SJ-36</strain>
    </source>
</reference>
<dbReference type="EMBL" id="CP041242">
    <property type="protein sequence ID" value="QDH70090.1"/>
    <property type="molecule type" value="Genomic_DNA"/>
</dbReference>
<dbReference type="GO" id="GO:0016780">
    <property type="term" value="F:phosphotransferase activity, for other substituted phosphate groups"/>
    <property type="evidence" value="ECO:0007669"/>
    <property type="project" value="InterPro"/>
</dbReference>
<evidence type="ECO:0000313" key="10">
    <source>
        <dbReference type="Proteomes" id="UP000317199"/>
    </source>
</evidence>